<keyword evidence="3 4" id="KW-0456">Lyase</keyword>
<keyword evidence="6" id="KW-1185">Reference proteome</keyword>
<comment type="pathway">
    <text evidence="1 4">Quinol/quinone metabolism; menaquinone biosynthesis.</text>
</comment>
<dbReference type="AlphaFoldDB" id="A0A068NXQ2"/>
<keyword evidence="2 4" id="KW-0474">Menaquinone biosynthesis</keyword>
<dbReference type="GO" id="GO:0016830">
    <property type="term" value="F:carbon-carbon lyase activity"/>
    <property type="evidence" value="ECO:0007669"/>
    <property type="project" value="UniProtKB-UniRule"/>
</dbReference>
<dbReference type="GO" id="GO:0009234">
    <property type="term" value="P:menaquinone biosynthetic process"/>
    <property type="evidence" value="ECO:0007669"/>
    <property type="project" value="UniProtKB-UniRule"/>
</dbReference>
<evidence type="ECO:0000313" key="6">
    <source>
        <dbReference type="Proteomes" id="UP000027982"/>
    </source>
</evidence>
<evidence type="ECO:0000256" key="4">
    <source>
        <dbReference type="HAMAP-Rule" id="MF_00996"/>
    </source>
</evidence>
<accession>A0A068NXQ2</accession>
<gene>
    <name evidence="4" type="primary">mqnD</name>
    <name evidence="5" type="ORF">OP10G_4167</name>
</gene>
<evidence type="ECO:0000256" key="2">
    <source>
        <dbReference type="ARBA" id="ARBA00022428"/>
    </source>
</evidence>
<dbReference type="HAMAP" id="MF_00996">
    <property type="entry name" value="MqnD"/>
    <property type="match status" value="1"/>
</dbReference>
<sequence length="281" mass="31137">MLKIRLGHSPDSDDAFMFWGLASGEVKTDYDFEHILRDIQTLNEWAMEGKLESTAISVHAFAHVSDKYALLRHGGSFGDEYGPMIVAKRALSPEELRETVIAIPGKMTSAFLALNLYFEDQFGAGVRPKTEVVPFDEIIPAIQEGKYEAGLIIHEGQLTYEREGMTLIADMGRWWKAKTGLPLPLGVNVVRKDLGDGAVKEVSRCMRESIHAGLSNRGKALDYALQFARGMDTPTSDEFVGMYVNERTLDMGDEGIRAIRLFLQKGTEAGIVPPVQVDVVD</sequence>
<feature type="active site" description="Proton acceptor" evidence="4">
    <location>
        <position position="154"/>
    </location>
</feature>
<dbReference type="PANTHER" id="PTHR37167">
    <property type="entry name" value="1,4-DIHYDROXY-6-NAPHTOATE SYNTHASE"/>
    <property type="match status" value="1"/>
</dbReference>
<dbReference type="CDD" id="cd13636">
    <property type="entry name" value="PBP2_Af1704"/>
    <property type="match status" value="1"/>
</dbReference>
<dbReference type="Pfam" id="PF02621">
    <property type="entry name" value="VitK2_biosynth"/>
    <property type="match status" value="1"/>
</dbReference>
<dbReference type="EMBL" id="CP007139">
    <property type="protein sequence ID" value="AIE87535.1"/>
    <property type="molecule type" value="Genomic_DNA"/>
</dbReference>
<dbReference type="eggNOG" id="COG2107">
    <property type="taxonomic scope" value="Bacteria"/>
</dbReference>
<dbReference type="UniPathway" id="UPA00079"/>
<dbReference type="STRING" id="661478.OP10G_4167"/>
<dbReference type="HOGENOM" id="CLU_070326_0_0_0"/>
<dbReference type="Proteomes" id="UP000027982">
    <property type="component" value="Chromosome"/>
</dbReference>
<dbReference type="InterPro" id="IPR030869">
    <property type="entry name" value="MqnD"/>
</dbReference>
<comment type="function">
    <text evidence="4">Catalyzes the conversion of cyclic dehypoxanthine futalosine (cyclic DHFL) into 1,4-dihydroxy-6-naphthoate, a step in the biosynthesis of menaquinone (MK, vitamin K2).</text>
</comment>
<dbReference type="RefSeq" id="WP_173425316.1">
    <property type="nucleotide sequence ID" value="NZ_CP007139.1"/>
</dbReference>
<proteinExistence type="inferred from homology"/>
<dbReference type="Gene3D" id="3.40.190.10">
    <property type="entry name" value="Periplasmic binding protein-like II"/>
    <property type="match status" value="2"/>
</dbReference>
<reference evidence="5 6" key="1">
    <citation type="journal article" date="2014" name="PLoS ONE">
        <title>The first complete genome sequence of the class fimbriimonadia in the phylum armatimonadetes.</title>
        <authorList>
            <person name="Hu Z.Y."/>
            <person name="Wang Y.Z."/>
            <person name="Im W.T."/>
            <person name="Wang S.Y."/>
            <person name="Zhao G.P."/>
            <person name="Zheng H.J."/>
            <person name="Quan Z.X."/>
        </authorList>
    </citation>
    <scope>NUCLEOTIDE SEQUENCE [LARGE SCALE GENOMIC DNA]</scope>
    <source>
        <strain evidence="5">Gsoil 348</strain>
    </source>
</reference>
<comment type="caution">
    <text evidence="4">Lacks conserved residue(s) required for the propagation of feature annotation.</text>
</comment>
<comment type="similarity">
    <text evidence="4">Belongs to the MqnA/MqnD family. MqnD subfamily.</text>
</comment>
<dbReference type="EC" id="4.1.99.29" evidence="4"/>
<evidence type="ECO:0000256" key="1">
    <source>
        <dbReference type="ARBA" id="ARBA00004863"/>
    </source>
</evidence>
<dbReference type="InterPro" id="IPR003773">
    <property type="entry name" value="Menaquinone_biosynth"/>
</dbReference>
<evidence type="ECO:0000256" key="3">
    <source>
        <dbReference type="ARBA" id="ARBA00023239"/>
    </source>
</evidence>
<dbReference type="SUPFAM" id="SSF53850">
    <property type="entry name" value="Periplasmic binding protein-like II"/>
    <property type="match status" value="1"/>
</dbReference>
<feature type="binding site" evidence="4">
    <location>
        <begin position="109"/>
        <end position="110"/>
    </location>
    <ligand>
        <name>substrate</name>
    </ligand>
</feature>
<dbReference type="KEGG" id="fgi:OP10G_4167"/>
<comment type="catalytic activity">
    <reaction evidence="4">
        <text>cyclic dehypoxanthinylfutalosinate = 1,4-dihydroxy-6-naphthoate + dihydroxyacetone</text>
        <dbReference type="Rhea" id="RHEA:33087"/>
        <dbReference type="ChEBI" id="CHEBI:16016"/>
        <dbReference type="ChEBI" id="CHEBI:64254"/>
        <dbReference type="ChEBI" id="CHEBI:64270"/>
        <dbReference type="EC" id="4.1.99.29"/>
    </reaction>
</comment>
<name>A0A068NXQ2_FIMGI</name>
<dbReference type="PANTHER" id="PTHR37167:SF1">
    <property type="entry name" value="1,4-DIHYDROXY-6-NAPHTOATE SYNTHASE"/>
    <property type="match status" value="1"/>
</dbReference>
<evidence type="ECO:0000313" key="5">
    <source>
        <dbReference type="EMBL" id="AIE87535.1"/>
    </source>
</evidence>
<organism evidence="5 6">
    <name type="scientific">Fimbriimonas ginsengisoli Gsoil 348</name>
    <dbReference type="NCBI Taxonomy" id="661478"/>
    <lineage>
        <taxon>Bacteria</taxon>
        <taxon>Bacillati</taxon>
        <taxon>Armatimonadota</taxon>
        <taxon>Fimbriimonadia</taxon>
        <taxon>Fimbriimonadales</taxon>
        <taxon>Fimbriimonadaceae</taxon>
        <taxon>Fimbriimonas</taxon>
    </lineage>
</organism>
<protein>
    <recommendedName>
        <fullName evidence="4">1,4-dihydroxy-6-naphtoate synthase</fullName>
        <ecNumber evidence="4">4.1.99.29</ecNumber>
    </recommendedName>
    <alternativeName>
        <fullName evidence="4">Menaquinone biosynthetic enzyme MqnD</fullName>
    </alternativeName>
</protein>